<dbReference type="Proteomes" id="UP001445076">
    <property type="component" value="Unassembled WGS sequence"/>
</dbReference>
<comment type="caution">
    <text evidence="2">The sequence shown here is derived from an EMBL/GenBank/DDBJ whole genome shotgun (WGS) entry which is preliminary data.</text>
</comment>
<dbReference type="Pfam" id="PF08385">
    <property type="entry name" value="DHC_N1"/>
    <property type="match status" value="1"/>
</dbReference>
<evidence type="ECO:0000259" key="1">
    <source>
        <dbReference type="Pfam" id="PF08385"/>
    </source>
</evidence>
<evidence type="ECO:0000313" key="2">
    <source>
        <dbReference type="EMBL" id="KAK8745602.1"/>
    </source>
</evidence>
<proteinExistence type="predicted"/>
<evidence type="ECO:0000313" key="3">
    <source>
        <dbReference type="Proteomes" id="UP001445076"/>
    </source>
</evidence>
<protein>
    <recommendedName>
        <fullName evidence="1">Dynein heavy chain tail domain-containing protein</fullName>
    </recommendedName>
</protein>
<dbReference type="InterPro" id="IPR013594">
    <property type="entry name" value="Dynein_heavy_tail"/>
</dbReference>
<dbReference type="GO" id="GO:0005858">
    <property type="term" value="C:axonemal dynein complex"/>
    <property type="evidence" value="ECO:0007669"/>
    <property type="project" value="TreeGrafter"/>
</dbReference>
<dbReference type="GO" id="GO:0007018">
    <property type="term" value="P:microtubule-based movement"/>
    <property type="evidence" value="ECO:0007669"/>
    <property type="project" value="InterPro"/>
</dbReference>
<dbReference type="PANTHER" id="PTHR46532">
    <property type="entry name" value="MALE FERTILITY FACTOR KL5"/>
    <property type="match status" value="1"/>
</dbReference>
<feature type="non-terminal residue" evidence="2">
    <location>
        <position position="1"/>
    </location>
</feature>
<reference evidence="2 3" key="1">
    <citation type="journal article" date="2024" name="BMC Genomics">
        <title>Genome assembly of redclaw crayfish (Cherax quadricarinatus) provides insights into its immune adaptation and hypoxia tolerance.</title>
        <authorList>
            <person name="Liu Z."/>
            <person name="Zheng J."/>
            <person name="Li H."/>
            <person name="Fang K."/>
            <person name="Wang S."/>
            <person name="He J."/>
            <person name="Zhou D."/>
            <person name="Weng S."/>
            <person name="Chi M."/>
            <person name="Gu Z."/>
            <person name="He J."/>
            <person name="Li F."/>
            <person name="Wang M."/>
        </authorList>
    </citation>
    <scope>NUCLEOTIDE SEQUENCE [LARGE SCALE GENOMIC DNA]</scope>
    <source>
        <strain evidence="2">ZL_2023a</strain>
    </source>
</reference>
<dbReference type="AlphaFoldDB" id="A0AAW0Y1K8"/>
<dbReference type="GO" id="GO:0045505">
    <property type="term" value="F:dynein intermediate chain binding"/>
    <property type="evidence" value="ECO:0007669"/>
    <property type="project" value="InterPro"/>
</dbReference>
<dbReference type="InterPro" id="IPR026983">
    <property type="entry name" value="DHC"/>
</dbReference>
<gene>
    <name evidence="2" type="ORF">OTU49_000287</name>
</gene>
<name>A0AAW0Y1K8_CHEQU</name>
<sequence length="591" mass="68097">QDPLMSEDSAHASKRLAGILTVKDETDYWADTANNPMSREEKEMAQSFYNCLEPTAKEFSGLDAVALGDAEDVLENTQNSLDELWRLDYPQTRMSHLLDVIANQLSLYVQSKLGEEDLWGGQYNQIEKSLSEGITVCDRWVDTCQKLTSMFWKSGADQMWEGKPFTPDYCKNVSKRLTEILSLRTLHKQLTRLLSLSEQEELKTAEAFKPFSGLKPVQYNPYTEPLWQAAVRQFENSLKPAEQRIAGKLRAQLRNMDSSAYQLMQEFKRYKELIKRESIQKELVSEREMLLSELSSYIRTARADFGNTSVSGPRRMTNVPEVVSNIYWVKPIHAKILDIGKTADALLTDLTGYEELKGSIAEFCEELEEYHNDQFDSWSRDMLHMIDTQELSLATDSPVLSFSRGRLLRVNYNPRLVGLVREVSQLAILGHKIHPNIIKMANLAQKFMKQAKALEEIANFHNTVGDQMIPSQRPMMLEAALALSGLVQEQTTITWSNTQQLDAYIAKLKTATQRLARENKQLAQCHLMIKERVLALMNTDLLRHQSKWKELLKEMRSIMHQLQEKGFADQKSWCSHWDRQLYKALEHQYQL</sequence>
<dbReference type="PANTHER" id="PTHR46532:SF15">
    <property type="entry name" value="CYTOPLASMIC DYNEIN 2 HEAVY CHAIN 1"/>
    <property type="match status" value="1"/>
</dbReference>
<dbReference type="GO" id="GO:0051959">
    <property type="term" value="F:dynein light intermediate chain binding"/>
    <property type="evidence" value="ECO:0007669"/>
    <property type="project" value="InterPro"/>
</dbReference>
<dbReference type="EMBL" id="JARKIK010000019">
    <property type="protein sequence ID" value="KAK8745602.1"/>
    <property type="molecule type" value="Genomic_DNA"/>
</dbReference>
<feature type="domain" description="Dynein heavy chain tail" evidence="1">
    <location>
        <begin position="42"/>
        <end position="504"/>
    </location>
</feature>
<accession>A0AAW0Y1K8</accession>
<keyword evidence="3" id="KW-1185">Reference proteome</keyword>
<feature type="non-terminal residue" evidence="2">
    <location>
        <position position="591"/>
    </location>
</feature>
<organism evidence="2 3">
    <name type="scientific">Cherax quadricarinatus</name>
    <name type="common">Australian red claw crayfish</name>
    <dbReference type="NCBI Taxonomy" id="27406"/>
    <lineage>
        <taxon>Eukaryota</taxon>
        <taxon>Metazoa</taxon>
        <taxon>Ecdysozoa</taxon>
        <taxon>Arthropoda</taxon>
        <taxon>Crustacea</taxon>
        <taxon>Multicrustacea</taxon>
        <taxon>Malacostraca</taxon>
        <taxon>Eumalacostraca</taxon>
        <taxon>Eucarida</taxon>
        <taxon>Decapoda</taxon>
        <taxon>Pleocyemata</taxon>
        <taxon>Astacidea</taxon>
        <taxon>Parastacoidea</taxon>
        <taxon>Parastacidae</taxon>
        <taxon>Cherax</taxon>
    </lineage>
</organism>